<organism evidence="2 3">
    <name type="scientific">Microterricola viridarii</name>
    <dbReference type="NCBI Taxonomy" id="412690"/>
    <lineage>
        <taxon>Bacteria</taxon>
        <taxon>Bacillati</taxon>
        <taxon>Actinomycetota</taxon>
        <taxon>Actinomycetes</taxon>
        <taxon>Micrococcales</taxon>
        <taxon>Microbacteriaceae</taxon>
        <taxon>Microterricola</taxon>
    </lineage>
</organism>
<feature type="signal peptide" evidence="1">
    <location>
        <begin position="1"/>
        <end position="22"/>
    </location>
</feature>
<dbReference type="OrthoDB" id="3267550at2"/>
<proteinExistence type="predicted"/>
<evidence type="ECO:0000256" key="1">
    <source>
        <dbReference type="SAM" id="SignalP"/>
    </source>
</evidence>
<keyword evidence="3" id="KW-1185">Reference proteome</keyword>
<sequence>MKARIAASVLLAAGLLVGTAGCNLVAPQATTKHYDASDGVSANIGTVDVRNAIVVSDDGELGNLVVTFVNTGAERAKVTVQYDSAGKKTTETVTLDANSSTQIGQPGGDDVTLEKMGVRPGALIPIFFQSGEAEGKELLVPVLTTQLEEYSTLAPTAPSK</sequence>
<evidence type="ECO:0000313" key="3">
    <source>
        <dbReference type="Proteomes" id="UP000058305"/>
    </source>
</evidence>
<evidence type="ECO:0008006" key="4">
    <source>
        <dbReference type="Google" id="ProtNLM"/>
    </source>
</evidence>
<accession>A0A0X8E407</accession>
<dbReference type="AlphaFoldDB" id="A0A0X8E407"/>
<gene>
    <name evidence="2" type="ORF">AWU67_10990</name>
</gene>
<name>A0A0X8E407_9MICO</name>
<dbReference type="Proteomes" id="UP000058305">
    <property type="component" value="Chromosome"/>
</dbReference>
<dbReference type="RefSeq" id="WP_067228846.1">
    <property type="nucleotide sequence ID" value="NZ_CP014145.1"/>
</dbReference>
<keyword evidence="1" id="KW-0732">Signal</keyword>
<reference evidence="3" key="2">
    <citation type="submission" date="2016-01" db="EMBL/GenBank/DDBJ databases">
        <title>First complete genome sequence of a species in the genus Microterricola, an extremophilic cold active enzyme producing strain ERGS5:02 isolated from Sikkim Himalaya.</title>
        <authorList>
            <person name="Kumar R."/>
            <person name="Singh D."/>
            <person name="Swarnkar M.K."/>
        </authorList>
    </citation>
    <scope>NUCLEOTIDE SEQUENCE [LARGE SCALE GENOMIC DNA]</scope>
    <source>
        <strain evidence="3">ERGS5:02</strain>
    </source>
</reference>
<protein>
    <recommendedName>
        <fullName evidence="4">DNA modification methylase</fullName>
    </recommendedName>
</protein>
<dbReference type="KEGG" id="mvd:AWU67_10990"/>
<evidence type="ECO:0000313" key="2">
    <source>
        <dbReference type="EMBL" id="AMB59302.1"/>
    </source>
</evidence>
<dbReference type="EMBL" id="CP014145">
    <property type="protein sequence ID" value="AMB59302.1"/>
    <property type="molecule type" value="Genomic_DNA"/>
</dbReference>
<dbReference type="PROSITE" id="PS51257">
    <property type="entry name" value="PROKAR_LIPOPROTEIN"/>
    <property type="match status" value="1"/>
</dbReference>
<feature type="chain" id="PRO_5038836095" description="DNA modification methylase" evidence="1">
    <location>
        <begin position="23"/>
        <end position="160"/>
    </location>
</feature>
<reference evidence="2 3" key="1">
    <citation type="journal article" date="2016" name="J. Biotechnol.">
        <title>First complete genome sequence of a species in the genus Microterricola, an extremophilic cold active enzyme producing bacterial strain ERGS5:02 isolated from Sikkim Himalaya.</title>
        <authorList>
            <person name="Himanshu"/>
            <person name="Swarnkar M.K."/>
            <person name="Singh D."/>
            <person name="Kumar R."/>
        </authorList>
    </citation>
    <scope>NUCLEOTIDE SEQUENCE [LARGE SCALE GENOMIC DNA]</scope>
    <source>
        <strain evidence="2 3">ERGS5:02</strain>
    </source>
</reference>